<accession>A0AAD9LN93</accession>
<feature type="transmembrane region" description="Helical" evidence="6">
    <location>
        <begin position="88"/>
        <end position="109"/>
    </location>
</feature>
<feature type="compositionally biased region" description="Low complexity" evidence="5">
    <location>
        <begin position="1152"/>
        <end position="1173"/>
    </location>
</feature>
<dbReference type="Proteomes" id="UP001259832">
    <property type="component" value="Unassembled WGS sequence"/>
</dbReference>
<gene>
    <name evidence="10" type="ORF">P3T76_006508</name>
</gene>
<evidence type="ECO:0000256" key="3">
    <source>
        <dbReference type="ARBA" id="ARBA00019596"/>
    </source>
</evidence>
<feature type="compositionally biased region" description="Basic and acidic residues" evidence="5">
    <location>
        <begin position="1803"/>
        <end position="1839"/>
    </location>
</feature>
<reference evidence="10" key="1">
    <citation type="submission" date="2023-08" db="EMBL/GenBank/DDBJ databases">
        <title>Reference Genome Resource for the Citrus Pathogen Phytophthora citrophthora.</title>
        <authorList>
            <person name="Moller H."/>
            <person name="Coetzee B."/>
            <person name="Rose L.J."/>
            <person name="Van Niekerk J.M."/>
        </authorList>
    </citation>
    <scope>NUCLEOTIDE SEQUENCE</scope>
    <source>
        <strain evidence="10">STE-U-9442</strain>
    </source>
</reference>
<feature type="region of interest" description="Disordered" evidence="5">
    <location>
        <begin position="1142"/>
        <end position="1174"/>
    </location>
</feature>
<sequence>MAALADQEASGPGLIEFSSDMHDLRSVVSDEYGTFEVSVIEVESEFEMARNKRGLNVCERVCNTCSEECLFVWLLLSAPFQLMTYKTLLFHAANFVFSVVALLVVVVLYTTKLPLSLVIACVNRFRRTETRVLRCLLQLDCALFNFVSPPGERVTVYAPSVRMQQEEGLYGIYAQLYFGGVKVVATGVPGAIAALMYVWSLQNIFAMTMQLGGESEPEANPINGHSLSAPHELDVMTVVAIVAIYACVLLLHVFAFISRQFTIFFCSQYLLYAFSMKNTGAWSPQDREMEHGRKGLTLIGERALHHWSDNGRSDVQTHLTRAISDFNTQEADSDLSRLLYELVWVVLHAKLTKQEVLGLLKEIELTKYPKVCDLLTDLLWVTANEVETNERGHERHTSREWRNLSALVKAIADEKLLSLVHLKGSLEFDLLHDAELVQEPQLLAKKMIRINTKTLYTQTKYNLLREETEGFSKVLCLLHTGVTKSQLEATRTDLIALIGFFDLDANRVLDLVLDAYEMHPRNDCFADLLSIFKRESLPHIMGFKFQFYKRDLPAVEGLTTPRSLYRLAATLLNKGLLELDALLAHLAPSREEIVKASAEHEKELIKKAGSFGQISLAAKKDSDKAEDAAAAAAEKRKKDAEHNQVYGLIIGLLEIGARERAFEMIAWFQKKGVNPLAFTPLTTELCAVVNAMVEDVYASLSSRGLQLVCAKSNVSTTLTKTSPLSSTSNHYIRRVATLADCVTEVFPIVDMIGPQLYHDQFLFVKLLRIVGKLVDDHTKKATYSADKDSKDTAILDKVKSLLVNTFLPAMSLQECNPSTSFLVWDLVKGLPCDERYRMYLHWFEAYDKYPELRLKEAEVVQSTRGVMRRLTADRAKLSARSLTHVAHSNPLIVFRTMLRQIQSYDNLIQPVVDSFKFVTPLGMDVLSFVLVSELSRPQKSMKSDGTHVSLWLTSLANFSGSFYRKYPTVELAGLMQYLIQRLQNWASVDLVVLSELLTKMGSCLSLEDISVSQLEAQAGGPHLWYEPTDPKFQNRRAIPKLRDALIKRNLALPLCILICQMRSRIEYHEDRELPHLKLLGRVFDTCQLTLSQLLQFLGGVVDPLVYRKMLPSITTLVRDYNVQPELAMSLCRPAMRSDDQVLQTAPRGVHATGGSNTASNGAASNGSTTNSSSSDEKCWYMYNPDFLKDINDALRINNGPDSKPEDPFAGLTPELYATFWGLKLYDIHIPFQQYESEILRLRNSVSSGANASLSASERKKLKEKTTQMIDVLTTEQKDQVAHRKRVYERLEKMKRKFFKDEPNNRQTAIDELLQKCVIPRALISPEDALFAAKFMERLHSFATPQLNTLQYIHKVNLKVSAIVLCATEREASNFGIFMKETLGLILRWYQNGATYDDEAIHGKIGMSLDLKDDKKRLAHRQFKQAYGRWHKQLEVVYTTALSSGEYMPIRNTLVVLTKLIDVFPAGRGTAELILGIVEKLTNEDREDIKIMAKRYFALLTKRKASLIDDKLLRTRNAPLKSSTTAKPNSETNATDPVDEEEKDNDKLSQNKRESSTKPALSRVESQELESGEIVMGKSSSSSNNDDSNPARAKQRDTERSRGDRNRNNRGGRGGSADPPQDRRDRGDREELEDRRDSSVEPRISEERRGRRDNREHDNSPAPGGRGKSISSRANDSRERSGSASRKHDRSPAPRRSRSGDRADDRDNDNRRSSRERERGRERGQATRGGRGEGDRRGRGEREGSTHQSSRSRSHERHERNPRNRGSIHSREEIDATNSRRPEASRPSPARNEDATKDSGSSPKPDRDLESNKPNRGMRSERESESAASEGNRKRARPAEQSEAALRRQLTAEKEAKAKEQQQSGERNSNRPLGRERMRPPLPSPTTAATGRASPTGAGTPTGGARKIVSLVSSSRKRERESTNEGETPTGNAPEGKRRRDGGNGHEEKRKRKNKGGNGDGNKNNNQQQRDQARGRQDRGGRNGGGNGNRRRDRNDNDNNNRGGRR</sequence>
<feature type="domain" description="THO complex subunitTHOC2 C-terminal" evidence="7">
    <location>
        <begin position="1211"/>
        <end position="1499"/>
    </location>
</feature>
<evidence type="ECO:0000256" key="5">
    <source>
        <dbReference type="SAM" id="MobiDB-lite"/>
    </source>
</evidence>
<feature type="compositionally biased region" description="Basic and acidic residues" evidence="5">
    <location>
        <begin position="1619"/>
        <end position="1658"/>
    </location>
</feature>
<feature type="compositionally biased region" description="Basic and acidic residues" evidence="5">
    <location>
        <begin position="1849"/>
        <end position="1859"/>
    </location>
</feature>
<evidence type="ECO:0000259" key="7">
    <source>
        <dbReference type="Pfam" id="PF11262"/>
    </source>
</evidence>
<dbReference type="Pfam" id="PF11732">
    <property type="entry name" value="Thoc2"/>
    <property type="match status" value="1"/>
</dbReference>
<dbReference type="Pfam" id="PF16134">
    <property type="entry name" value="THOC2_N"/>
    <property type="match status" value="1"/>
</dbReference>
<feature type="compositionally biased region" description="Polar residues" evidence="5">
    <location>
        <begin position="1519"/>
        <end position="1534"/>
    </location>
</feature>
<dbReference type="PANTHER" id="PTHR21597">
    <property type="entry name" value="THO2 PROTEIN"/>
    <property type="match status" value="1"/>
</dbReference>
<dbReference type="Pfam" id="PF11262">
    <property type="entry name" value="Tho2"/>
    <property type="match status" value="1"/>
</dbReference>
<feature type="domain" description="THO complex subunit 2 N-terminal" evidence="9">
    <location>
        <begin position="302"/>
        <end position="880"/>
    </location>
</feature>
<keyword evidence="6" id="KW-0812">Transmembrane</keyword>
<evidence type="ECO:0000256" key="1">
    <source>
        <dbReference type="ARBA" id="ARBA00004123"/>
    </source>
</evidence>
<feature type="domain" description="THO complex subunitTHOC2 N-terminal" evidence="8">
    <location>
        <begin position="882"/>
        <end position="956"/>
    </location>
</feature>
<evidence type="ECO:0000313" key="10">
    <source>
        <dbReference type="EMBL" id="KAK1942186.1"/>
    </source>
</evidence>
<keyword evidence="6" id="KW-0472">Membrane</keyword>
<dbReference type="InterPro" id="IPR021726">
    <property type="entry name" value="THO_THOC2_N"/>
</dbReference>
<evidence type="ECO:0000256" key="4">
    <source>
        <dbReference type="ARBA" id="ARBA00023242"/>
    </source>
</evidence>
<feature type="compositionally biased region" description="Basic and acidic residues" evidence="5">
    <location>
        <begin position="1934"/>
        <end position="1947"/>
    </location>
</feature>
<name>A0AAD9LN93_9STRA</name>
<dbReference type="GO" id="GO:0006406">
    <property type="term" value="P:mRNA export from nucleus"/>
    <property type="evidence" value="ECO:0007669"/>
    <property type="project" value="InterPro"/>
</dbReference>
<protein>
    <recommendedName>
        <fullName evidence="3">THO complex subunit 2</fullName>
    </recommendedName>
</protein>
<feature type="transmembrane region" description="Helical" evidence="6">
    <location>
        <begin position="235"/>
        <end position="257"/>
    </location>
</feature>
<evidence type="ECO:0000259" key="8">
    <source>
        <dbReference type="Pfam" id="PF11732"/>
    </source>
</evidence>
<comment type="subcellular location">
    <subcellularLocation>
        <location evidence="1">Nucleus</location>
    </subcellularLocation>
</comment>
<feature type="compositionally biased region" description="Basic and acidic residues" evidence="5">
    <location>
        <begin position="1970"/>
        <end position="1980"/>
    </location>
</feature>
<evidence type="ECO:0000256" key="2">
    <source>
        <dbReference type="ARBA" id="ARBA00007857"/>
    </source>
</evidence>
<comment type="similarity">
    <text evidence="2">Belongs to the THOC2 family.</text>
</comment>
<keyword evidence="11" id="KW-1185">Reference proteome</keyword>
<evidence type="ECO:0000259" key="9">
    <source>
        <dbReference type="Pfam" id="PF16134"/>
    </source>
</evidence>
<feature type="compositionally biased region" description="Basic and acidic residues" evidence="5">
    <location>
        <begin position="1543"/>
        <end position="1555"/>
    </location>
</feature>
<evidence type="ECO:0000313" key="11">
    <source>
        <dbReference type="Proteomes" id="UP001259832"/>
    </source>
</evidence>
<dbReference type="InterPro" id="IPR040007">
    <property type="entry name" value="Tho2"/>
</dbReference>
<dbReference type="InterPro" id="IPR032302">
    <property type="entry name" value="THOC2_N"/>
</dbReference>
<proteinExistence type="inferred from homology"/>
<feature type="compositionally biased region" description="Low complexity" evidence="5">
    <location>
        <begin position="1960"/>
        <end position="1969"/>
    </location>
</feature>
<organism evidence="10 11">
    <name type="scientific">Phytophthora citrophthora</name>
    <dbReference type="NCBI Taxonomy" id="4793"/>
    <lineage>
        <taxon>Eukaryota</taxon>
        <taxon>Sar</taxon>
        <taxon>Stramenopiles</taxon>
        <taxon>Oomycota</taxon>
        <taxon>Peronosporomycetes</taxon>
        <taxon>Peronosporales</taxon>
        <taxon>Peronosporaceae</taxon>
        <taxon>Phytophthora</taxon>
    </lineage>
</organism>
<evidence type="ECO:0000256" key="6">
    <source>
        <dbReference type="SAM" id="Phobius"/>
    </source>
</evidence>
<feature type="compositionally biased region" description="Low complexity" evidence="5">
    <location>
        <begin position="1884"/>
        <end position="1905"/>
    </location>
</feature>
<dbReference type="InterPro" id="IPR021418">
    <property type="entry name" value="THO_THOC2_C"/>
</dbReference>
<dbReference type="GO" id="GO:0006397">
    <property type="term" value="P:mRNA processing"/>
    <property type="evidence" value="ECO:0007669"/>
    <property type="project" value="InterPro"/>
</dbReference>
<keyword evidence="4" id="KW-0539">Nucleus</keyword>
<feature type="compositionally biased region" description="Basic and acidic residues" evidence="5">
    <location>
        <begin position="1768"/>
        <end position="1783"/>
    </location>
</feature>
<dbReference type="EMBL" id="JASMQC010000010">
    <property type="protein sequence ID" value="KAK1942186.1"/>
    <property type="molecule type" value="Genomic_DNA"/>
</dbReference>
<feature type="compositionally biased region" description="Low complexity" evidence="5">
    <location>
        <begin position="1578"/>
        <end position="1587"/>
    </location>
</feature>
<feature type="compositionally biased region" description="Basic and acidic residues" evidence="5">
    <location>
        <begin position="1593"/>
        <end position="1606"/>
    </location>
</feature>
<dbReference type="PANTHER" id="PTHR21597:SF0">
    <property type="entry name" value="THO COMPLEX SUBUNIT 2"/>
    <property type="match status" value="1"/>
</dbReference>
<feature type="transmembrane region" description="Helical" evidence="6">
    <location>
        <begin position="176"/>
        <end position="199"/>
    </location>
</feature>
<dbReference type="GO" id="GO:0000445">
    <property type="term" value="C:THO complex part of transcription export complex"/>
    <property type="evidence" value="ECO:0007669"/>
    <property type="project" value="TreeGrafter"/>
</dbReference>
<keyword evidence="6" id="KW-1133">Transmembrane helix</keyword>
<feature type="compositionally biased region" description="Basic residues" evidence="5">
    <location>
        <begin position="1684"/>
        <end position="1696"/>
    </location>
</feature>
<comment type="caution">
    <text evidence="10">The sequence shown here is derived from an EMBL/GenBank/DDBJ whole genome shotgun (WGS) entry which is preliminary data.</text>
</comment>
<feature type="region of interest" description="Disordered" evidence="5">
    <location>
        <begin position="1518"/>
        <end position="2005"/>
    </location>
</feature>
<feature type="compositionally biased region" description="Basic and acidic residues" evidence="5">
    <location>
        <begin position="1697"/>
        <end position="1744"/>
    </location>
</feature>
<dbReference type="GO" id="GO:0003729">
    <property type="term" value="F:mRNA binding"/>
    <property type="evidence" value="ECO:0007669"/>
    <property type="project" value="TreeGrafter"/>
</dbReference>